<feature type="transmembrane region" description="Helical" evidence="2">
    <location>
        <begin position="187"/>
        <end position="211"/>
    </location>
</feature>
<proteinExistence type="predicted"/>
<gene>
    <name evidence="3" type="ORF">N656DRAFT_709632</name>
</gene>
<keyword evidence="4" id="KW-1185">Reference proteome</keyword>
<sequence length="322" mass="35034">MAPVPVYFELSWSILSTIGAANVFFGFVIASITNFSPIAAVPIVTSAAGSVANGLCYYAFYLPSIPVTNRLVASVFADVLWLVQEAGVSFYSYIILSRILLGRPWYIFAGSFWTIMVGIAVARILIAITRARWHASGSSELQDMVNYMHMVYFPLIALLECVSAYFLLATFAKAKNDVLKHGSKADIFHYLMCSTEVRLALLAVIGVMRAVTYSFQSKPQRATGVAGQVDRFAYTMECLFPIMLYIDLLSSKIVSAQRAYNIPTPSRLGPSSPQGQSATELGGDVGAPFQTSEVSHALGPHSFSAADSGFARVDSYEHVLRG</sequence>
<protein>
    <submittedName>
        <fullName evidence="3">Uncharacterized protein</fullName>
    </submittedName>
</protein>
<name>A0AAN6YRV7_9PEZI</name>
<keyword evidence="2" id="KW-0472">Membrane</keyword>
<reference evidence="3" key="1">
    <citation type="journal article" date="2023" name="Mol. Phylogenet. Evol.">
        <title>Genome-scale phylogeny and comparative genomics of the fungal order Sordariales.</title>
        <authorList>
            <person name="Hensen N."/>
            <person name="Bonometti L."/>
            <person name="Westerberg I."/>
            <person name="Brannstrom I.O."/>
            <person name="Guillou S."/>
            <person name="Cros-Aarteil S."/>
            <person name="Calhoun S."/>
            <person name="Haridas S."/>
            <person name="Kuo A."/>
            <person name="Mondo S."/>
            <person name="Pangilinan J."/>
            <person name="Riley R."/>
            <person name="LaButti K."/>
            <person name="Andreopoulos B."/>
            <person name="Lipzen A."/>
            <person name="Chen C."/>
            <person name="Yan M."/>
            <person name="Daum C."/>
            <person name="Ng V."/>
            <person name="Clum A."/>
            <person name="Steindorff A."/>
            <person name="Ohm R.A."/>
            <person name="Martin F."/>
            <person name="Silar P."/>
            <person name="Natvig D.O."/>
            <person name="Lalanne C."/>
            <person name="Gautier V."/>
            <person name="Ament-Velasquez S.L."/>
            <person name="Kruys A."/>
            <person name="Hutchinson M.I."/>
            <person name="Powell A.J."/>
            <person name="Barry K."/>
            <person name="Miller A.N."/>
            <person name="Grigoriev I.V."/>
            <person name="Debuchy R."/>
            <person name="Gladieux P."/>
            <person name="Hiltunen Thoren M."/>
            <person name="Johannesson H."/>
        </authorList>
    </citation>
    <scope>NUCLEOTIDE SEQUENCE</scope>
    <source>
        <strain evidence="3">CBS 508.74</strain>
    </source>
</reference>
<feature type="transmembrane region" description="Helical" evidence="2">
    <location>
        <begin position="12"/>
        <end position="32"/>
    </location>
</feature>
<dbReference type="AlphaFoldDB" id="A0AAN6YRV7"/>
<feature type="region of interest" description="Disordered" evidence="1">
    <location>
        <begin position="264"/>
        <end position="283"/>
    </location>
</feature>
<evidence type="ECO:0000256" key="2">
    <source>
        <dbReference type="SAM" id="Phobius"/>
    </source>
</evidence>
<feature type="transmembrane region" description="Helical" evidence="2">
    <location>
        <begin position="105"/>
        <end position="126"/>
    </location>
</feature>
<accession>A0AAN6YRV7</accession>
<evidence type="ECO:0000313" key="3">
    <source>
        <dbReference type="EMBL" id="KAK4112430.1"/>
    </source>
</evidence>
<feature type="compositionally biased region" description="Polar residues" evidence="1">
    <location>
        <begin position="269"/>
        <end position="279"/>
    </location>
</feature>
<feature type="transmembrane region" description="Helical" evidence="2">
    <location>
        <begin position="72"/>
        <end position="93"/>
    </location>
</feature>
<feature type="transmembrane region" description="Helical" evidence="2">
    <location>
        <begin position="38"/>
        <end position="60"/>
    </location>
</feature>
<comment type="caution">
    <text evidence="3">The sequence shown here is derived from an EMBL/GenBank/DDBJ whole genome shotgun (WGS) entry which is preliminary data.</text>
</comment>
<keyword evidence="2" id="KW-1133">Transmembrane helix</keyword>
<reference evidence="3" key="2">
    <citation type="submission" date="2023-05" db="EMBL/GenBank/DDBJ databases">
        <authorList>
            <consortium name="Lawrence Berkeley National Laboratory"/>
            <person name="Steindorff A."/>
            <person name="Hensen N."/>
            <person name="Bonometti L."/>
            <person name="Westerberg I."/>
            <person name="Brannstrom I.O."/>
            <person name="Guillou S."/>
            <person name="Cros-Aarteil S."/>
            <person name="Calhoun S."/>
            <person name="Haridas S."/>
            <person name="Kuo A."/>
            <person name="Mondo S."/>
            <person name="Pangilinan J."/>
            <person name="Riley R."/>
            <person name="Labutti K."/>
            <person name="Andreopoulos B."/>
            <person name="Lipzen A."/>
            <person name="Chen C."/>
            <person name="Yanf M."/>
            <person name="Daum C."/>
            <person name="Ng V."/>
            <person name="Clum A."/>
            <person name="Ohm R."/>
            <person name="Martin F."/>
            <person name="Silar P."/>
            <person name="Natvig D."/>
            <person name="Lalanne C."/>
            <person name="Gautier V."/>
            <person name="Ament-Velasquez S.L."/>
            <person name="Kruys A."/>
            <person name="Hutchinson M.I."/>
            <person name="Powell A.J."/>
            <person name="Barry K."/>
            <person name="Miller A.N."/>
            <person name="Grigoriev I.V."/>
            <person name="Debuchy R."/>
            <person name="Gladieux P."/>
            <person name="Thoren M.H."/>
            <person name="Johannesson H."/>
        </authorList>
    </citation>
    <scope>NUCLEOTIDE SEQUENCE</scope>
    <source>
        <strain evidence="3">CBS 508.74</strain>
    </source>
</reference>
<keyword evidence="2" id="KW-0812">Transmembrane</keyword>
<dbReference type="EMBL" id="MU853342">
    <property type="protein sequence ID" value="KAK4112430.1"/>
    <property type="molecule type" value="Genomic_DNA"/>
</dbReference>
<feature type="transmembrane region" description="Helical" evidence="2">
    <location>
        <begin position="147"/>
        <end position="167"/>
    </location>
</feature>
<evidence type="ECO:0000256" key="1">
    <source>
        <dbReference type="SAM" id="MobiDB-lite"/>
    </source>
</evidence>
<dbReference type="RefSeq" id="XP_064670000.1">
    <property type="nucleotide sequence ID" value="XM_064811610.1"/>
</dbReference>
<organism evidence="3 4">
    <name type="scientific">Canariomyces notabilis</name>
    <dbReference type="NCBI Taxonomy" id="2074819"/>
    <lineage>
        <taxon>Eukaryota</taxon>
        <taxon>Fungi</taxon>
        <taxon>Dikarya</taxon>
        <taxon>Ascomycota</taxon>
        <taxon>Pezizomycotina</taxon>
        <taxon>Sordariomycetes</taxon>
        <taxon>Sordariomycetidae</taxon>
        <taxon>Sordariales</taxon>
        <taxon>Chaetomiaceae</taxon>
        <taxon>Canariomyces</taxon>
    </lineage>
</organism>
<dbReference type="Proteomes" id="UP001302812">
    <property type="component" value="Unassembled WGS sequence"/>
</dbReference>
<evidence type="ECO:0000313" key="4">
    <source>
        <dbReference type="Proteomes" id="UP001302812"/>
    </source>
</evidence>
<dbReference type="GeneID" id="89935735"/>